<evidence type="ECO:0000313" key="2">
    <source>
        <dbReference type="EMBL" id="ARI75751.1"/>
    </source>
</evidence>
<dbReference type="AlphaFoldDB" id="A0A1W5ZR38"/>
<protein>
    <submittedName>
        <fullName evidence="2">Uncharacterized protein</fullName>
    </submittedName>
</protein>
<feature type="region of interest" description="Disordered" evidence="1">
    <location>
        <begin position="1"/>
        <end position="27"/>
    </location>
</feature>
<name>A0A1W5ZR38_9BACI</name>
<proteinExistence type="predicted"/>
<dbReference type="EMBL" id="CP020772">
    <property type="protein sequence ID" value="ARI75751.1"/>
    <property type="molecule type" value="Genomic_DNA"/>
</dbReference>
<reference evidence="2 3" key="1">
    <citation type="submission" date="2017-04" db="EMBL/GenBank/DDBJ databases">
        <title>The whole genome sequencing and assembly of Halobacillus mangrovi strain.</title>
        <authorList>
            <person name="Lee S.-J."/>
            <person name="Park M.-K."/>
            <person name="Kim J.-Y."/>
            <person name="Lee Y.-J."/>
            <person name="Yi H."/>
            <person name="Bahn Y.-S."/>
            <person name="Kim J.F."/>
            <person name="Lee D.-W."/>
        </authorList>
    </citation>
    <scope>NUCLEOTIDE SEQUENCE [LARGE SCALE GENOMIC DNA]</scope>
    <source>
        <strain evidence="2 3">KTB 131</strain>
    </source>
</reference>
<feature type="compositionally biased region" description="Acidic residues" evidence="1">
    <location>
        <begin position="12"/>
        <end position="21"/>
    </location>
</feature>
<dbReference type="Proteomes" id="UP000192527">
    <property type="component" value="Chromosome"/>
</dbReference>
<sequence length="62" mass="7075">MRVWLGNGETPAGEELDETPQESESFPRHTQLLPLERTQLNKASAVVFFKNKLHIKKAQSKL</sequence>
<gene>
    <name evidence="2" type="ORF">HM131_02420</name>
</gene>
<dbReference type="KEGG" id="hmn:HM131_02420"/>
<keyword evidence="3" id="KW-1185">Reference proteome</keyword>
<evidence type="ECO:0000256" key="1">
    <source>
        <dbReference type="SAM" id="MobiDB-lite"/>
    </source>
</evidence>
<evidence type="ECO:0000313" key="3">
    <source>
        <dbReference type="Proteomes" id="UP000192527"/>
    </source>
</evidence>
<organism evidence="2 3">
    <name type="scientific">Halobacillus mangrovi</name>
    <dbReference type="NCBI Taxonomy" id="402384"/>
    <lineage>
        <taxon>Bacteria</taxon>
        <taxon>Bacillati</taxon>
        <taxon>Bacillota</taxon>
        <taxon>Bacilli</taxon>
        <taxon>Bacillales</taxon>
        <taxon>Bacillaceae</taxon>
        <taxon>Halobacillus</taxon>
    </lineage>
</organism>
<accession>A0A1W5ZR38</accession>